<accession>A0ABD5PHF5</accession>
<feature type="compositionally biased region" description="Polar residues" evidence="1">
    <location>
        <begin position="41"/>
        <end position="55"/>
    </location>
</feature>
<evidence type="ECO:0008006" key="4">
    <source>
        <dbReference type="Google" id="ProtNLM"/>
    </source>
</evidence>
<proteinExistence type="predicted"/>
<dbReference type="EMBL" id="JBHSDS010000010">
    <property type="protein sequence ID" value="MFC4360149.1"/>
    <property type="molecule type" value="Genomic_DNA"/>
</dbReference>
<gene>
    <name evidence="2" type="ORF">ACFO0N_19545</name>
</gene>
<organism evidence="2 3">
    <name type="scientific">Halobium salinum</name>
    <dbReference type="NCBI Taxonomy" id="1364940"/>
    <lineage>
        <taxon>Archaea</taxon>
        <taxon>Methanobacteriati</taxon>
        <taxon>Methanobacteriota</taxon>
        <taxon>Stenosarchaea group</taxon>
        <taxon>Halobacteria</taxon>
        <taxon>Halobacteriales</taxon>
        <taxon>Haloferacaceae</taxon>
        <taxon>Halobium</taxon>
    </lineage>
</organism>
<evidence type="ECO:0000313" key="2">
    <source>
        <dbReference type="EMBL" id="MFC4360149.1"/>
    </source>
</evidence>
<dbReference type="PROSITE" id="PS51318">
    <property type="entry name" value="TAT"/>
    <property type="match status" value="1"/>
</dbReference>
<name>A0ABD5PHF5_9EURY</name>
<comment type="caution">
    <text evidence="2">The sequence shown here is derived from an EMBL/GenBank/DDBJ whole genome shotgun (WGS) entry which is preliminary data.</text>
</comment>
<protein>
    <recommendedName>
        <fullName evidence="4">Twin-arginine translocation signal domain-containing protein</fullName>
    </recommendedName>
</protein>
<evidence type="ECO:0000256" key="1">
    <source>
        <dbReference type="SAM" id="MobiDB-lite"/>
    </source>
</evidence>
<sequence length="156" mass="16527">MPSASDADEDTDSPSRRRLLASLSAAGTAALAGCSGPFGSSADSGTGSESQSNAACRTDITRRGDGGLLEGATVMLDDEDAVLRFTLSESALDEEAVGWVDVDGDHEVPVVEDRREYWLRLGQRPIHDRLTLTSMSGRPASPVDHLVLEFNCFAEG</sequence>
<dbReference type="InterPro" id="IPR006311">
    <property type="entry name" value="TAT_signal"/>
</dbReference>
<dbReference type="RefSeq" id="WP_267623157.1">
    <property type="nucleotide sequence ID" value="NZ_JAODIW010000008.1"/>
</dbReference>
<dbReference type="AlphaFoldDB" id="A0ABD5PHF5"/>
<evidence type="ECO:0000313" key="3">
    <source>
        <dbReference type="Proteomes" id="UP001595921"/>
    </source>
</evidence>
<keyword evidence="3" id="KW-1185">Reference proteome</keyword>
<reference evidence="2 3" key="1">
    <citation type="journal article" date="2019" name="Int. J. Syst. Evol. Microbiol.">
        <title>The Global Catalogue of Microorganisms (GCM) 10K type strain sequencing project: providing services to taxonomists for standard genome sequencing and annotation.</title>
        <authorList>
            <consortium name="The Broad Institute Genomics Platform"/>
            <consortium name="The Broad Institute Genome Sequencing Center for Infectious Disease"/>
            <person name="Wu L."/>
            <person name="Ma J."/>
        </authorList>
    </citation>
    <scope>NUCLEOTIDE SEQUENCE [LARGE SCALE GENOMIC DNA]</scope>
    <source>
        <strain evidence="2 3">CGMCC 1.12553</strain>
    </source>
</reference>
<dbReference type="Proteomes" id="UP001595921">
    <property type="component" value="Unassembled WGS sequence"/>
</dbReference>
<feature type="region of interest" description="Disordered" evidence="1">
    <location>
        <begin position="34"/>
        <end position="65"/>
    </location>
</feature>